<sequence>MAINEEVYYEGAPHIGDLIISLLVSIFVITIPFGIAAIARALWLRYRITNRRITVTGGWRGQTRTDVVYAEIAKIVTVPRGLGSWGDMVLTLKDGSRLELKSLPKFRETYEYIESKLSLKAQDSSGAIGSKV</sequence>
<dbReference type="Pfam" id="PF03703">
    <property type="entry name" value="bPH_2"/>
    <property type="match status" value="1"/>
</dbReference>
<accession>A0A2W4VVQ6</accession>
<dbReference type="PANTHER" id="PTHR35688">
    <property type="entry name" value="NAD(P)-LINKED OXIDOREDUCTASE SUPERFAMILY PROTEIN"/>
    <property type="match status" value="1"/>
</dbReference>
<dbReference type="EMBL" id="QBML01000040">
    <property type="protein sequence ID" value="PZO36466.1"/>
    <property type="molecule type" value="Genomic_DNA"/>
</dbReference>
<evidence type="ECO:0000259" key="2">
    <source>
        <dbReference type="Pfam" id="PF03703"/>
    </source>
</evidence>
<feature type="domain" description="YdbS-like PH" evidence="2">
    <location>
        <begin position="44"/>
        <end position="113"/>
    </location>
</feature>
<proteinExistence type="predicted"/>
<gene>
    <name evidence="3" type="ORF">DCF19_21385</name>
</gene>
<evidence type="ECO:0000313" key="4">
    <source>
        <dbReference type="Proteomes" id="UP000249467"/>
    </source>
</evidence>
<feature type="transmembrane region" description="Helical" evidence="1">
    <location>
        <begin position="18"/>
        <end position="43"/>
    </location>
</feature>
<organism evidence="3 4">
    <name type="scientific">Pseudanabaena frigida</name>
    <dbReference type="NCBI Taxonomy" id="945775"/>
    <lineage>
        <taxon>Bacteria</taxon>
        <taxon>Bacillati</taxon>
        <taxon>Cyanobacteriota</taxon>
        <taxon>Cyanophyceae</taxon>
        <taxon>Pseudanabaenales</taxon>
        <taxon>Pseudanabaenaceae</taxon>
        <taxon>Pseudanabaena</taxon>
    </lineage>
</organism>
<dbReference type="AlphaFoldDB" id="A0A2W4VVQ6"/>
<keyword evidence="1" id="KW-1133">Transmembrane helix</keyword>
<keyword evidence="1" id="KW-0472">Membrane</keyword>
<evidence type="ECO:0000313" key="3">
    <source>
        <dbReference type="EMBL" id="PZO36466.1"/>
    </source>
</evidence>
<dbReference type="InterPro" id="IPR005182">
    <property type="entry name" value="YdbS-like_PH"/>
</dbReference>
<dbReference type="Proteomes" id="UP000249467">
    <property type="component" value="Unassembled WGS sequence"/>
</dbReference>
<comment type="caution">
    <text evidence="3">The sequence shown here is derived from an EMBL/GenBank/DDBJ whole genome shotgun (WGS) entry which is preliminary data.</text>
</comment>
<reference evidence="3 4" key="1">
    <citation type="submission" date="2018-04" db="EMBL/GenBank/DDBJ databases">
        <authorList>
            <person name="Go L.Y."/>
            <person name="Mitchell J.A."/>
        </authorList>
    </citation>
    <scope>NUCLEOTIDE SEQUENCE [LARGE SCALE GENOMIC DNA]</scope>
    <source>
        <strain evidence="3">ULC066bin1</strain>
    </source>
</reference>
<evidence type="ECO:0000256" key="1">
    <source>
        <dbReference type="SAM" id="Phobius"/>
    </source>
</evidence>
<name>A0A2W4VVQ6_9CYAN</name>
<reference evidence="3 4" key="2">
    <citation type="submission" date="2018-06" db="EMBL/GenBank/DDBJ databases">
        <title>Metagenomic assembly of (sub)arctic Cyanobacteria and their associated microbiome from non-axenic cultures.</title>
        <authorList>
            <person name="Baurain D."/>
        </authorList>
    </citation>
    <scope>NUCLEOTIDE SEQUENCE [LARGE SCALE GENOMIC DNA]</scope>
    <source>
        <strain evidence="3">ULC066bin1</strain>
    </source>
</reference>
<dbReference type="PANTHER" id="PTHR35688:SF2">
    <property type="entry name" value="NAD(P)-LINKED OXIDOREDUCTASE SUPERFAMILY PROTEIN"/>
    <property type="match status" value="1"/>
</dbReference>
<protein>
    <submittedName>
        <fullName evidence="3">Ribonuclease P</fullName>
    </submittedName>
</protein>
<keyword evidence="1" id="KW-0812">Transmembrane</keyword>